<comment type="caution">
    <text evidence="1">The sequence shown here is derived from an EMBL/GenBank/DDBJ whole genome shotgun (WGS) entry which is preliminary data.</text>
</comment>
<reference evidence="1" key="1">
    <citation type="submission" date="2019-08" db="EMBL/GenBank/DDBJ databases">
        <authorList>
            <person name="Kucharzyk K."/>
            <person name="Murdoch R.W."/>
            <person name="Higgins S."/>
            <person name="Loffler F."/>
        </authorList>
    </citation>
    <scope>NUCLEOTIDE SEQUENCE</scope>
</reference>
<name>A0A645HHK4_9ZZZZ</name>
<protein>
    <submittedName>
        <fullName evidence="1">Uncharacterized protein</fullName>
    </submittedName>
</protein>
<accession>A0A645HHK4</accession>
<dbReference type="AlphaFoldDB" id="A0A645HHK4"/>
<sequence length="68" mass="6746">MAALTFSSSTASLNLTAASGSAVDVASAVGTAVGVDVAGWLAQAESESAIMMASEAHISFFIKIIPLT</sequence>
<proteinExistence type="predicted"/>
<evidence type="ECO:0000313" key="1">
    <source>
        <dbReference type="EMBL" id="MPN37679.1"/>
    </source>
</evidence>
<dbReference type="EMBL" id="VSSQ01092459">
    <property type="protein sequence ID" value="MPN37679.1"/>
    <property type="molecule type" value="Genomic_DNA"/>
</dbReference>
<gene>
    <name evidence="1" type="ORF">SDC9_185199</name>
</gene>
<organism evidence="1">
    <name type="scientific">bioreactor metagenome</name>
    <dbReference type="NCBI Taxonomy" id="1076179"/>
    <lineage>
        <taxon>unclassified sequences</taxon>
        <taxon>metagenomes</taxon>
        <taxon>ecological metagenomes</taxon>
    </lineage>
</organism>